<keyword evidence="2" id="KW-0812">Transmembrane</keyword>
<feature type="coiled-coil region" evidence="1">
    <location>
        <begin position="422"/>
        <end position="449"/>
    </location>
</feature>
<protein>
    <submittedName>
        <fullName evidence="3">Uncharacterized protein</fullName>
    </submittedName>
</protein>
<keyword evidence="2" id="KW-0472">Membrane</keyword>
<accession>A0A9D1MG92</accession>
<comment type="caution">
    <text evidence="3">The sequence shown here is derived from an EMBL/GenBank/DDBJ whole genome shotgun (WGS) entry which is preliminary data.</text>
</comment>
<feature type="transmembrane region" description="Helical" evidence="2">
    <location>
        <begin position="501"/>
        <end position="521"/>
    </location>
</feature>
<evidence type="ECO:0000256" key="1">
    <source>
        <dbReference type="SAM" id="Coils"/>
    </source>
</evidence>
<reference evidence="3" key="1">
    <citation type="submission" date="2020-10" db="EMBL/GenBank/DDBJ databases">
        <authorList>
            <person name="Gilroy R."/>
        </authorList>
    </citation>
    <scope>NUCLEOTIDE SEQUENCE</scope>
    <source>
        <strain evidence="3">11687</strain>
    </source>
</reference>
<keyword evidence="1" id="KW-0175">Coiled coil</keyword>
<dbReference type="Proteomes" id="UP000824081">
    <property type="component" value="Unassembled WGS sequence"/>
</dbReference>
<evidence type="ECO:0000313" key="3">
    <source>
        <dbReference type="EMBL" id="HIU59626.1"/>
    </source>
</evidence>
<keyword evidence="2" id="KW-1133">Transmembrane helix</keyword>
<name>A0A9D1MG92_9FIRM</name>
<dbReference type="EMBL" id="DVMZ01000162">
    <property type="protein sequence ID" value="HIU59626.1"/>
    <property type="molecule type" value="Genomic_DNA"/>
</dbReference>
<gene>
    <name evidence="3" type="ORF">IAC57_05920</name>
</gene>
<sequence length="526" mass="57027">ANPTEIGEAVVSSYAKKLDAQVAALTKENYAESDWALIEVYVSTFKAGTYETAEALYTAYTTAKTGIEAVQPDPLKDKRTELLNSIGEFYNGLDKNNYTAENWTLVETAYNEFVTGAEACETETELQSLYDEKYAAMDAVKAYKQDFAYLDYPSKMNANGYDWIEGDVFDTKLYAGGVESGLKEFDSKGASENIIYNAELNAGLGEGTYAYYAENWKWYIGRDAGIIVAYKAKADCKIEITNTRIASGSGNNGWTSDCVLTGYILRGEDVKKISSVNAPASDEDFSGTYYLKEGDVLYIEFASFTINAGDVRNTEAPYGMKAAGDSTAFDEAAYAEQNHDLPAEVTAAIEEKTQALNEYYAGLKEADYSATNWLTLSDYIAQFVSKCETEVDTVEDVTALYESIFAEMQAVPTLAQAEAELKETLEGYVAELQAEYDRLIKENEYTAENKAALDQALADGIAQIRAAKSKAAGNTARREAITALGAIEKKTSAETGGCGSALGVAGLLTGLSALLVGAAVLGRKKH</sequence>
<dbReference type="AlphaFoldDB" id="A0A9D1MG92"/>
<reference evidence="3" key="2">
    <citation type="journal article" date="2021" name="PeerJ">
        <title>Extensive microbial diversity within the chicken gut microbiome revealed by metagenomics and culture.</title>
        <authorList>
            <person name="Gilroy R."/>
            <person name="Ravi A."/>
            <person name="Getino M."/>
            <person name="Pursley I."/>
            <person name="Horton D.L."/>
            <person name="Alikhan N.F."/>
            <person name="Baker D."/>
            <person name="Gharbi K."/>
            <person name="Hall N."/>
            <person name="Watson M."/>
            <person name="Adriaenssens E.M."/>
            <person name="Foster-Nyarko E."/>
            <person name="Jarju S."/>
            <person name="Secka A."/>
            <person name="Antonio M."/>
            <person name="Oren A."/>
            <person name="Chaudhuri R.R."/>
            <person name="La Ragione R."/>
            <person name="Hildebrand F."/>
            <person name="Pallen M.J."/>
        </authorList>
    </citation>
    <scope>NUCLEOTIDE SEQUENCE</scope>
    <source>
        <strain evidence="3">11687</strain>
    </source>
</reference>
<evidence type="ECO:0000256" key="2">
    <source>
        <dbReference type="SAM" id="Phobius"/>
    </source>
</evidence>
<feature type="non-terminal residue" evidence="3">
    <location>
        <position position="1"/>
    </location>
</feature>
<organism evidence="3 4">
    <name type="scientific">Candidatus Scatosoma pullistercoris</name>
    <dbReference type="NCBI Taxonomy" id="2840934"/>
    <lineage>
        <taxon>Bacteria</taxon>
        <taxon>Bacillati</taxon>
        <taxon>Bacillota</taxon>
        <taxon>Clostridia</taxon>
        <taxon>Candidatus Scatosoma</taxon>
    </lineage>
</organism>
<proteinExistence type="predicted"/>
<evidence type="ECO:0000313" key="4">
    <source>
        <dbReference type="Proteomes" id="UP000824081"/>
    </source>
</evidence>